<name>A0A2V5K7L6_9BACL</name>
<dbReference type="SMART" id="SM00248">
    <property type="entry name" value="ANK"/>
    <property type="match status" value="4"/>
</dbReference>
<dbReference type="InterPro" id="IPR036770">
    <property type="entry name" value="Ankyrin_rpt-contain_sf"/>
</dbReference>
<sequence length="248" mass="27714">MRGPKILLLLIVLVLISAACSDKEERLPIDDAVKTNEKEKEISPSMGERLLAAATRHDTEQVRALMGTLETEAELNQALASVLNERHKYKYDQKEDVELVMQLLSKGADPNDTDRGEPILFLARTADLLKAFYEDKRTNRHAKTSNGATLLIAAIGGRSPERVDYLLTMGADPNEEAVLKDGELVVPLHDAIQYDDDLNIVKLLLRHPKIDLTKTNQESYTPLEWAKHLNKSEEVLQLVEAANASPNR</sequence>
<protein>
    <submittedName>
        <fullName evidence="3">Uncharacterized protein</fullName>
    </submittedName>
</protein>
<dbReference type="Gene3D" id="1.25.40.20">
    <property type="entry name" value="Ankyrin repeat-containing domain"/>
    <property type="match status" value="1"/>
</dbReference>
<dbReference type="AlphaFoldDB" id="A0A2V5K7L6"/>
<accession>A0A2V5K7L6</accession>
<reference evidence="3 4" key="1">
    <citation type="submission" date="2018-05" db="EMBL/GenBank/DDBJ databases">
        <title>Paenibacillus flagellatus sp. nov., isolated from selenium mineral soil.</title>
        <authorList>
            <person name="Dai X."/>
        </authorList>
    </citation>
    <scope>NUCLEOTIDE SEQUENCE [LARGE SCALE GENOMIC DNA]</scope>
    <source>
        <strain evidence="3 4">DXL2</strain>
    </source>
</reference>
<comment type="caution">
    <text evidence="3">The sequence shown here is derived from an EMBL/GenBank/DDBJ whole genome shotgun (WGS) entry which is preliminary data.</text>
</comment>
<keyword evidence="2" id="KW-0040">ANK repeat</keyword>
<evidence type="ECO:0000256" key="2">
    <source>
        <dbReference type="ARBA" id="ARBA00023043"/>
    </source>
</evidence>
<dbReference type="SUPFAM" id="SSF48403">
    <property type="entry name" value="Ankyrin repeat"/>
    <property type="match status" value="1"/>
</dbReference>
<dbReference type="Proteomes" id="UP000247476">
    <property type="component" value="Unassembled WGS sequence"/>
</dbReference>
<gene>
    <name evidence="3" type="ORF">DLM86_14695</name>
</gene>
<dbReference type="RefSeq" id="WP_110840791.1">
    <property type="nucleotide sequence ID" value="NZ_QJVJ01000006.1"/>
</dbReference>
<dbReference type="Pfam" id="PF00023">
    <property type="entry name" value="Ank"/>
    <property type="match status" value="1"/>
</dbReference>
<dbReference type="PROSITE" id="PS51257">
    <property type="entry name" value="PROKAR_LIPOPROTEIN"/>
    <property type="match status" value="1"/>
</dbReference>
<proteinExistence type="predicted"/>
<organism evidence="3 4">
    <name type="scientific">Paenibacillus flagellatus</name>
    <dbReference type="NCBI Taxonomy" id="2211139"/>
    <lineage>
        <taxon>Bacteria</taxon>
        <taxon>Bacillati</taxon>
        <taxon>Bacillota</taxon>
        <taxon>Bacilli</taxon>
        <taxon>Bacillales</taxon>
        <taxon>Paenibacillaceae</taxon>
        <taxon>Paenibacillus</taxon>
    </lineage>
</organism>
<dbReference type="InterPro" id="IPR002110">
    <property type="entry name" value="Ankyrin_rpt"/>
</dbReference>
<dbReference type="OrthoDB" id="198309at2"/>
<dbReference type="EMBL" id="QJVJ01000006">
    <property type="protein sequence ID" value="PYI53803.1"/>
    <property type="molecule type" value="Genomic_DNA"/>
</dbReference>
<keyword evidence="4" id="KW-1185">Reference proteome</keyword>
<dbReference type="PANTHER" id="PTHR24188:SF29">
    <property type="entry name" value="GH09064P"/>
    <property type="match status" value="1"/>
</dbReference>
<dbReference type="PANTHER" id="PTHR24188">
    <property type="entry name" value="ANKYRIN REPEAT PROTEIN"/>
    <property type="match status" value="1"/>
</dbReference>
<evidence type="ECO:0000256" key="1">
    <source>
        <dbReference type="ARBA" id="ARBA00022737"/>
    </source>
</evidence>
<evidence type="ECO:0000313" key="4">
    <source>
        <dbReference type="Proteomes" id="UP000247476"/>
    </source>
</evidence>
<evidence type="ECO:0000313" key="3">
    <source>
        <dbReference type="EMBL" id="PYI53803.1"/>
    </source>
</evidence>
<keyword evidence="1" id="KW-0677">Repeat</keyword>